<dbReference type="AlphaFoldDB" id="A0A9Q4KRL8"/>
<dbReference type="Pfam" id="PF03992">
    <property type="entry name" value="ABM"/>
    <property type="match status" value="1"/>
</dbReference>
<dbReference type="InterPro" id="IPR011008">
    <property type="entry name" value="Dimeric_a/b-barrel"/>
</dbReference>
<dbReference type="Gene3D" id="3.30.70.100">
    <property type="match status" value="1"/>
</dbReference>
<dbReference type="PROSITE" id="PS51725">
    <property type="entry name" value="ABM"/>
    <property type="match status" value="1"/>
</dbReference>
<dbReference type="InterPro" id="IPR050744">
    <property type="entry name" value="AI-2_Isomerase_LsrG"/>
</dbReference>
<dbReference type="InterPro" id="IPR007138">
    <property type="entry name" value="ABM_dom"/>
</dbReference>
<keyword evidence="2" id="KW-0503">Monooxygenase</keyword>
<accession>A0A9Q4KRL8</accession>
<gene>
    <name evidence="2" type="ORF">L0665_02095</name>
</gene>
<dbReference type="SUPFAM" id="SSF54909">
    <property type="entry name" value="Dimeric alpha+beta barrel"/>
    <property type="match status" value="1"/>
</dbReference>
<organism evidence="2 3">
    <name type="scientific">Methanogenium marinum</name>
    <dbReference type="NCBI Taxonomy" id="348610"/>
    <lineage>
        <taxon>Archaea</taxon>
        <taxon>Methanobacteriati</taxon>
        <taxon>Methanobacteriota</taxon>
        <taxon>Stenosarchaea group</taxon>
        <taxon>Methanomicrobia</taxon>
        <taxon>Methanomicrobiales</taxon>
        <taxon>Methanomicrobiaceae</taxon>
        <taxon>Methanogenium</taxon>
    </lineage>
</organism>
<comment type="caution">
    <text evidence="2">The sequence shown here is derived from an EMBL/GenBank/DDBJ whole genome shotgun (WGS) entry which is preliminary data.</text>
</comment>
<dbReference type="RefSeq" id="WP_274924063.1">
    <property type="nucleotide sequence ID" value="NZ_JAKELO010000002.1"/>
</dbReference>
<reference evidence="2" key="1">
    <citation type="submission" date="2022-01" db="EMBL/GenBank/DDBJ databases">
        <title>Draft genome of Methanogenium marinum DSM 15558.</title>
        <authorList>
            <person name="Chen S.-C."/>
            <person name="You Y.-T."/>
        </authorList>
    </citation>
    <scope>NUCLEOTIDE SEQUENCE</scope>
    <source>
        <strain evidence="2">DSM 15558</strain>
    </source>
</reference>
<feature type="domain" description="ABM" evidence="1">
    <location>
        <begin position="2"/>
        <end position="91"/>
    </location>
</feature>
<dbReference type="GO" id="GO:0004497">
    <property type="term" value="F:monooxygenase activity"/>
    <property type="evidence" value="ECO:0007669"/>
    <property type="project" value="UniProtKB-KW"/>
</dbReference>
<evidence type="ECO:0000259" key="1">
    <source>
        <dbReference type="PROSITE" id="PS51725"/>
    </source>
</evidence>
<keyword evidence="3" id="KW-1185">Reference proteome</keyword>
<name>A0A9Q4KRL8_9EURY</name>
<dbReference type="Proteomes" id="UP001143747">
    <property type="component" value="Unassembled WGS sequence"/>
</dbReference>
<sequence>MISIIAKCQVKPETVNELKKLALDLVAVSRKEEGNISYNFYAEISDSSRFTFIEEWKDQEAIDIHMKTAHFQDFGAKAGPLFAGPLDIALYNKLS</sequence>
<dbReference type="PANTHER" id="PTHR33336:SF15">
    <property type="entry name" value="ABM DOMAIN-CONTAINING PROTEIN"/>
    <property type="match status" value="1"/>
</dbReference>
<keyword evidence="2" id="KW-0560">Oxidoreductase</keyword>
<dbReference type="PANTHER" id="PTHR33336">
    <property type="entry name" value="QUINOL MONOOXYGENASE YGIN-RELATED"/>
    <property type="match status" value="1"/>
</dbReference>
<evidence type="ECO:0000313" key="2">
    <source>
        <dbReference type="EMBL" id="MDE4907412.1"/>
    </source>
</evidence>
<protein>
    <submittedName>
        <fullName evidence="2">Antibiotic biosynthesis monooxygenase</fullName>
    </submittedName>
</protein>
<evidence type="ECO:0000313" key="3">
    <source>
        <dbReference type="Proteomes" id="UP001143747"/>
    </source>
</evidence>
<dbReference type="EMBL" id="JAKELO010000002">
    <property type="protein sequence ID" value="MDE4907412.1"/>
    <property type="molecule type" value="Genomic_DNA"/>
</dbReference>
<proteinExistence type="predicted"/>